<evidence type="ECO:0000259" key="1">
    <source>
        <dbReference type="Pfam" id="PF15919"/>
    </source>
</evidence>
<dbReference type="Gene3D" id="3.30.160.250">
    <property type="match status" value="1"/>
</dbReference>
<dbReference type="Proteomes" id="UP001448498">
    <property type="component" value="Chromosome 3"/>
</dbReference>
<sequence length="139" mass="15245">MLRYPALIEPDEDGFMVSFRDIPEALTGGKTVEEAREMAADALLTSMDFYFEDKRPVPSPSKAKKGEELVALPASVSAKVLLLNEMLAQGVTPSELARRMGTRPQDVNRIMDLGHTTKIDTIADAFEAIGRHLELSVIA</sequence>
<dbReference type="Gene3D" id="1.10.260.40">
    <property type="entry name" value="lambda repressor-like DNA-binding domains"/>
    <property type="match status" value="1"/>
</dbReference>
<reference evidence="2 3" key="1">
    <citation type="submission" date="2022-10" db="EMBL/GenBank/DDBJ databases">
        <title>Genomic of Burkholderia cepacia PN-1.</title>
        <authorList>
            <person name="Yang Y."/>
            <person name="Guan H."/>
            <person name="Huang J."/>
        </authorList>
    </citation>
    <scope>NUCLEOTIDE SEQUENCE [LARGE SCALE GENOMIC DNA]</scope>
    <source>
        <strain evidence="2 3">PN-1</strain>
    </source>
</reference>
<keyword evidence="3" id="KW-1185">Reference proteome</keyword>
<dbReference type="RefSeq" id="WP_342705163.1">
    <property type="nucleotide sequence ID" value="NZ_CP109822.1"/>
</dbReference>
<dbReference type="EMBL" id="CP109822">
    <property type="protein sequence ID" value="XAE50582.1"/>
    <property type="molecule type" value="Genomic_DNA"/>
</dbReference>
<proteinExistence type="predicted"/>
<dbReference type="InterPro" id="IPR031807">
    <property type="entry name" value="HicB-like"/>
</dbReference>
<gene>
    <name evidence="2" type="ORF">OHZ10_29265</name>
</gene>
<feature type="domain" description="HicB-like antitoxin of toxin-antitoxin system" evidence="1">
    <location>
        <begin position="4"/>
        <end position="64"/>
    </location>
</feature>
<protein>
    <submittedName>
        <fullName evidence="2">Type II toxin-antitoxin system HicB family antitoxin</fullName>
    </submittedName>
</protein>
<accession>A0ABZ3DNF7</accession>
<dbReference type="SUPFAM" id="SSF143100">
    <property type="entry name" value="TTHA1013/TTHA0281-like"/>
    <property type="match status" value="1"/>
</dbReference>
<dbReference type="SUPFAM" id="SSF47413">
    <property type="entry name" value="lambda repressor-like DNA-binding domains"/>
    <property type="match status" value="1"/>
</dbReference>
<organism evidence="2 3">
    <name type="scientific">Burkholderia arboris</name>
    <dbReference type="NCBI Taxonomy" id="488730"/>
    <lineage>
        <taxon>Bacteria</taxon>
        <taxon>Pseudomonadati</taxon>
        <taxon>Pseudomonadota</taxon>
        <taxon>Betaproteobacteria</taxon>
        <taxon>Burkholderiales</taxon>
        <taxon>Burkholderiaceae</taxon>
        <taxon>Burkholderia</taxon>
        <taxon>Burkholderia cepacia complex</taxon>
    </lineage>
</organism>
<dbReference type="Pfam" id="PF15919">
    <property type="entry name" value="HicB_lk_antitox"/>
    <property type="match status" value="1"/>
</dbReference>
<dbReference type="PANTHER" id="PTHR34504:SF4">
    <property type="entry name" value="ANTITOXIN HICB"/>
    <property type="match status" value="1"/>
</dbReference>
<dbReference type="InterPro" id="IPR010982">
    <property type="entry name" value="Lambda_DNA-bd_dom_sf"/>
</dbReference>
<dbReference type="InterPro" id="IPR035069">
    <property type="entry name" value="TTHA1013/TTHA0281-like"/>
</dbReference>
<evidence type="ECO:0000313" key="2">
    <source>
        <dbReference type="EMBL" id="XAE50582.1"/>
    </source>
</evidence>
<dbReference type="InterPro" id="IPR051404">
    <property type="entry name" value="TA_system_antitoxin"/>
</dbReference>
<evidence type="ECO:0000313" key="3">
    <source>
        <dbReference type="Proteomes" id="UP001448498"/>
    </source>
</evidence>
<dbReference type="PANTHER" id="PTHR34504">
    <property type="entry name" value="ANTITOXIN HICB"/>
    <property type="match status" value="1"/>
</dbReference>
<name>A0ABZ3DNF7_9BURK</name>